<dbReference type="InterPro" id="IPR012816">
    <property type="entry name" value="NADAR"/>
</dbReference>
<evidence type="ECO:0000313" key="2">
    <source>
        <dbReference type="Proteomes" id="UP000046392"/>
    </source>
</evidence>
<dbReference type="CDD" id="cd15457">
    <property type="entry name" value="NADAR"/>
    <property type="match status" value="1"/>
</dbReference>
<name>A0A0N5C1Q1_STREA</name>
<feature type="domain" description="NADAR" evidence="1">
    <location>
        <begin position="20"/>
        <end position="171"/>
    </location>
</feature>
<evidence type="ECO:0000259" key="1">
    <source>
        <dbReference type="Pfam" id="PF08719"/>
    </source>
</evidence>
<evidence type="ECO:0000313" key="3">
    <source>
        <dbReference type="WBParaSite" id="SPAL_0001192300.1"/>
    </source>
</evidence>
<dbReference type="STRING" id="174720.A0A0N5C1Q1"/>
<reference evidence="3" key="1">
    <citation type="submission" date="2017-02" db="UniProtKB">
        <authorList>
            <consortium name="WormBaseParasite"/>
        </authorList>
    </citation>
    <scope>IDENTIFICATION</scope>
</reference>
<dbReference type="SUPFAM" id="SSF143990">
    <property type="entry name" value="YbiA-like"/>
    <property type="match status" value="1"/>
</dbReference>
<dbReference type="AlphaFoldDB" id="A0A0N5C1Q1"/>
<keyword evidence="2" id="KW-1185">Reference proteome</keyword>
<protein>
    <submittedName>
        <fullName evidence="3">DUF1768 domain-containing protein</fullName>
    </submittedName>
</protein>
<accession>A0A0N5C1Q1</accession>
<dbReference type="Pfam" id="PF08719">
    <property type="entry name" value="NADAR"/>
    <property type="match status" value="1"/>
</dbReference>
<dbReference type="NCBIfam" id="TIGR02464">
    <property type="entry name" value="ribofla_fusion"/>
    <property type="match status" value="1"/>
</dbReference>
<sequence>MRSYESFTVIEGTFVLFKGSQSPLSNFYRKIFYNSEGVRFFTAEHHYQYCKAIRFKDYRMARRIVNVRSPLMAKRLGRQISNFNEFTWSTIKKNVMYETLKLKFQNRSMKNELRRFYLMSGSNRKRTFIEYSDNDTYWGARLIDNDAAINYQNLQGQNQMGRILTRIASELFDD</sequence>
<dbReference type="Gene3D" id="1.10.357.40">
    <property type="entry name" value="YbiA-like"/>
    <property type="match status" value="1"/>
</dbReference>
<proteinExistence type="predicted"/>
<organism evidence="2 3">
    <name type="scientific">Strongyloides papillosus</name>
    <name type="common">Intestinal threadworm</name>
    <dbReference type="NCBI Taxonomy" id="174720"/>
    <lineage>
        <taxon>Eukaryota</taxon>
        <taxon>Metazoa</taxon>
        <taxon>Ecdysozoa</taxon>
        <taxon>Nematoda</taxon>
        <taxon>Chromadorea</taxon>
        <taxon>Rhabditida</taxon>
        <taxon>Tylenchina</taxon>
        <taxon>Panagrolaimomorpha</taxon>
        <taxon>Strongyloidoidea</taxon>
        <taxon>Strongyloididae</taxon>
        <taxon>Strongyloides</taxon>
    </lineage>
</organism>
<dbReference type="WBParaSite" id="SPAL_0001192300.1">
    <property type="protein sequence ID" value="SPAL_0001192300.1"/>
    <property type="gene ID" value="SPAL_0001192300"/>
</dbReference>
<dbReference type="Proteomes" id="UP000046392">
    <property type="component" value="Unplaced"/>
</dbReference>
<dbReference type="InterPro" id="IPR037238">
    <property type="entry name" value="YbiA-like_sf"/>
</dbReference>